<feature type="transmembrane region" description="Helical" evidence="1">
    <location>
        <begin position="260"/>
        <end position="279"/>
    </location>
</feature>
<accession>A0A1Y4DDT6</accession>
<gene>
    <name evidence="2" type="ORF">B5F75_00455</name>
</gene>
<keyword evidence="3" id="KW-1185">Reference proteome</keyword>
<keyword evidence="1" id="KW-0472">Membrane</keyword>
<keyword evidence="1" id="KW-1133">Transmembrane helix</keyword>
<protein>
    <submittedName>
        <fullName evidence="2">Uncharacterized protein</fullName>
    </submittedName>
</protein>
<feature type="transmembrane region" description="Helical" evidence="1">
    <location>
        <begin position="58"/>
        <end position="80"/>
    </location>
</feature>
<dbReference type="Proteomes" id="UP000196368">
    <property type="component" value="Unassembled WGS sequence"/>
</dbReference>
<keyword evidence="1" id="KW-0812">Transmembrane</keyword>
<evidence type="ECO:0000256" key="1">
    <source>
        <dbReference type="SAM" id="Phobius"/>
    </source>
</evidence>
<reference evidence="3" key="1">
    <citation type="submission" date="2017-04" db="EMBL/GenBank/DDBJ databases">
        <title>Function of individual gut microbiota members based on whole genome sequencing of pure cultures obtained from chicken caecum.</title>
        <authorList>
            <person name="Medvecky M."/>
            <person name="Cejkova D."/>
            <person name="Polansky O."/>
            <person name="Karasova D."/>
            <person name="Kubasova T."/>
            <person name="Cizek A."/>
            <person name="Rychlik I."/>
        </authorList>
    </citation>
    <scope>NUCLEOTIDE SEQUENCE [LARGE SCALE GENOMIC DNA]</scope>
    <source>
        <strain evidence="3">An273</strain>
    </source>
</reference>
<evidence type="ECO:0000313" key="3">
    <source>
        <dbReference type="Proteomes" id="UP000196368"/>
    </source>
</evidence>
<proteinExistence type="predicted"/>
<organism evidence="2 3">
    <name type="scientific">Candidatus Avelusimicrobium gallicola</name>
    <dbReference type="NCBI Taxonomy" id="2562704"/>
    <lineage>
        <taxon>Bacteria</taxon>
        <taxon>Pseudomonadati</taxon>
        <taxon>Elusimicrobiota</taxon>
        <taxon>Elusimicrobia</taxon>
        <taxon>Elusimicrobiales</taxon>
        <taxon>Elusimicrobiaceae</taxon>
        <taxon>Candidatus Avelusimicrobium</taxon>
    </lineage>
</organism>
<feature type="transmembrane region" description="Helical" evidence="1">
    <location>
        <begin position="12"/>
        <end position="36"/>
    </location>
</feature>
<dbReference type="RefSeq" id="WP_087286302.1">
    <property type="nucleotide sequence ID" value="NZ_NFJD01000001.1"/>
</dbReference>
<dbReference type="EMBL" id="NFJD01000001">
    <property type="protein sequence ID" value="OUO57284.1"/>
    <property type="molecule type" value="Genomic_DNA"/>
</dbReference>
<sequence>MKLKIKNSTLAAASPLYIFVYILLALIALFVLQWLLSHLQPVTAVWKDLLAYARGKSLLSYAFIYIFPWLAGLWVVLFFCSRATRWNKARKTNPIVFLSFEETGVLLGHKNPRADRCLPYAETDLSVCLPVFVTYNKYGQAFAHLAELEIAFSQTGKTYSVRHKGKLPFVQTLLDEGKKFRTASATVRRLETDKLPSQSETNFIHFLEEQLENHRRYGQMLPEYPAPRAVWLVLGLTCLAVIEWGIGMALSVFLKTNASPVLLALLCVLAAGPLVWAVWNIQRYRAFRAASQKLQTLKNASSAAEGGTATRF</sequence>
<comment type="caution">
    <text evidence="2">The sequence shown here is derived from an EMBL/GenBank/DDBJ whole genome shotgun (WGS) entry which is preliminary data.</text>
</comment>
<feature type="transmembrane region" description="Helical" evidence="1">
    <location>
        <begin position="229"/>
        <end position="254"/>
    </location>
</feature>
<dbReference type="AlphaFoldDB" id="A0A1Y4DDT6"/>
<evidence type="ECO:0000313" key="2">
    <source>
        <dbReference type="EMBL" id="OUO57284.1"/>
    </source>
</evidence>
<name>A0A1Y4DDT6_9BACT</name>